<proteinExistence type="predicted"/>
<evidence type="ECO:0000256" key="1">
    <source>
        <dbReference type="SAM" id="MobiDB-lite"/>
    </source>
</evidence>
<sequence length="424" mass="47336">MNIPQRPVIPQRRKSTLSKRRAADSSELSPSPHSSIFEAYRISPGTSEENERSVAERKTERRATRSTPEEELPFRYGRGTMLETIIEKKSNMTLSTLARTRSTDDLSSLMNMQQQRDVARLRRKQSFSVDDLILVNRSYNATGTAPTASDAAEIYAQPKMPLQAPPDRPSTPPGMPSWTAAQVLRTRAAPDIPQRLSSRLQRFFGVQEVQRQARPPMQRGPDGRRIPRYRPPSSVYGNIDDHPFTTAMMAKPQQPIGLPRPTGLRRPGQNLHTTPIAGDSSELLSFRTAPESRRASVRLSASSGKQCPHLKERLAHLRQTLEPQDSTSVLPSQASSSTRRRVVITNGNTPCASADQLISGTLPVHESTGKCWRCRLDTVTDRVDQYWLGSAMLLCYVCCGVEFDEEDATENPRRVLEHTPTVAS</sequence>
<protein>
    <submittedName>
        <fullName evidence="2">Uncharacterized protein</fullName>
    </submittedName>
</protein>
<gene>
    <name evidence="2" type="ORF">PVAG01_00240</name>
</gene>
<feature type="region of interest" description="Disordered" evidence="1">
    <location>
        <begin position="209"/>
        <end position="237"/>
    </location>
</feature>
<organism evidence="2 3">
    <name type="scientific">Phlyctema vagabunda</name>
    <dbReference type="NCBI Taxonomy" id="108571"/>
    <lineage>
        <taxon>Eukaryota</taxon>
        <taxon>Fungi</taxon>
        <taxon>Dikarya</taxon>
        <taxon>Ascomycota</taxon>
        <taxon>Pezizomycotina</taxon>
        <taxon>Leotiomycetes</taxon>
        <taxon>Helotiales</taxon>
        <taxon>Dermateaceae</taxon>
        <taxon>Phlyctema</taxon>
    </lineage>
</organism>
<dbReference type="EMBL" id="JBFCZG010000001">
    <property type="protein sequence ID" value="KAL3426731.1"/>
    <property type="molecule type" value="Genomic_DNA"/>
</dbReference>
<keyword evidence="3" id="KW-1185">Reference proteome</keyword>
<accession>A0ABR4PTZ8</accession>
<feature type="compositionally biased region" description="Polar residues" evidence="1">
    <location>
        <begin position="321"/>
        <end position="337"/>
    </location>
</feature>
<evidence type="ECO:0000313" key="2">
    <source>
        <dbReference type="EMBL" id="KAL3426731.1"/>
    </source>
</evidence>
<feature type="region of interest" description="Disordered" evidence="1">
    <location>
        <begin position="1"/>
        <end position="76"/>
    </location>
</feature>
<reference evidence="2 3" key="1">
    <citation type="submission" date="2024-06" db="EMBL/GenBank/DDBJ databases">
        <title>Complete genome of Phlyctema vagabunda strain 19-DSS-EL-015.</title>
        <authorList>
            <person name="Fiorenzani C."/>
        </authorList>
    </citation>
    <scope>NUCLEOTIDE SEQUENCE [LARGE SCALE GENOMIC DNA]</scope>
    <source>
        <strain evidence="2 3">19-DSS-EL-015</strain>
    </source>
</reference>
<feature type="compositionally biased region" description="Basic residues" evidence="1">
    <location>
        <begin position="11"/>
        <end position="20"/>
    </location>
</feature>
<feature type="compositionally biased region" description="Low complexity" evidence="1">
    <location>
        <begin position="25"/>
        <end position="35"/>
    </location>
</feature>
<name>A0ABR4PTZ8_9HELO</name>
<comment type="caution">
    <text evidence="2">The sequence shown here is derived from an EMBL/GenBank/DDBJ whole genome shotgun (WGS) entry which is preliminary data.</text>
</comment>
<feature type="region of interest" description="Disordered" evidence="1">
    <location>
        <begin position="320"/>
        <end position="340"/>
    </location>
</feature>
<dbReference type="Proteomes" id="UP001629113">
    <property type="component" value="Unassembled WGS sequence"/>
</dbReference>
<evidence type="ECO:0000313" key="3">
    <source>
        <dbReference type="Proteomes" id="UP001629113"/>
    </source>
</evidence>
<feature type="compositionally biased region" description="Basic and acidic residues" evidence="1">
    <location>
        <begin position="49"/>
        <end position="63"/>
    </location>
</feature>